<comment type="similarity">
    <text evidence="1">Belongs to the UPF0311 family.</text>
</comment>
<accession>A0A0A0EEY3</accession>
<dbReference type="HAMAP" id="MF_00775">
    <property type="entry name" value="UPF0311"/>
    <property type="match status" value="1"/>
</dbReference>
<dbReference type="Pfam" id="PF11578">
    <property type="entry name" value="DUF3237"/>
    <property type="match status" value="1"/>
</dbReference>
<dbReference type="STRING" id="1461694.ATO9_09650"/>
<comment type="caution">
    <text evidence="2">The sequence shown here is derived from an EMBL/GenBank/DDBJ whole genome shotgun (WGS) entry which is preliminary data.</text>
</comment>
<dbReference type="PANTHER" id="PTHR37315">
    <property type="entry name" value="UPF0311 PROTEIN BLR7842"/>
    <property type="match status" value="1"/>
</dbReference>
<organism evidence="2 3">
    <name type="scientific">Pseudooceanicola atlanticus</name>
    <dbReference type="NCBI Taxonomy" id="1461694"/>
    <lineage>
        <taxon>Bacteria</taxon>
        <taxon>Pseudomonadati</taxon>
        <taxon>Pseudomonadota</taxon>
        <taxon>Alphaproteobacteria</taxon>
        <taxon>Rhodobacterales</taxon>
        <taxon>Paracoccaceae</taxon>
        <taxon>Pseudooceanicola</taxon>
    </lineage>
</organism>
<dbReference type="InterPro" id="IPR020915">
    <property type="entry name" value="UPF0311"/>
</dbReference>
<keyword evidence="3" id="KW-1185">Reference proteome</keyword>
<gene>
    <name evidence="2" type="ORF">ATO9_09650</name>
</gene>
<dbReference type="PANTHER" id="PTHR37315:SF1">
    <property type="entry name" value="UPF0311 PROTEIN BLR7842"/>
    <property type="match status" value="1"/>
</dbReference>
<dbReference type="eggNOG" id="ENOG5032SS8">
    <property type="taxonomic scope" value="Bacteria"/>
</dbReference>
<sequence>MPRTRPLAVLTAKLGPAQKLGDTPQGNRKIVPVIGGDMRGRINADVLPFGGDWALTRADGVLELDVRLTLETEDGAQIHMTYAGMRHGSDEDIAALAEGREVPPERLYFRILPRFETAHPDWTWLNRLMCVGIGERLAEGPRYHIHEIL</sequence>
<dbReference type="AlphaFoldDB" id="A0A0A0EEY3"/>
<dbReference type="Gene3D" id="2.40.160.20">
    <property type="match status" value="1"/>
</dbReference>
<evidence type="ECO:0000256" key="1">
    <source>
        <dbReference type="HAMAP-Rule" id="MF_00775"/>
    </source>
</evidence>
<name>A0A0A0EEY3_9RHOB</name>
<evidence type="ECO:0000313" key="3">
    <source>
        <dbReference type="Proteomes" id="UP000030004"/>
    </source>
</evidence>
<evidence type="ECO:0000313" key="2">
    <source>
        <dbReference type="EMBL" id="KGM48954.1"/>
    </source>
</evidence>
<dbReference type="Proteomes" id="UP000030004">
    <property type="component" value="Unassembled WGS sequence"/>
</dbReference>
<dbReference type="EMBL" id="AQQX01000003">
    <property type="protein sequence ID" value="KGM48954.1"/>
    <property type="molecule type" value="Genomic_DNA"/>
</dbReference>
<proteinExistence type="inferred from homology"/>
<protein>
    <recommendedName>
        <fullName evidence="1">UPF0311 protein ATO9_09650</fullName>
    </recommendedName>
</protein>
<reference evidence="2 3" key="1">
    <citation type="journal article" date="2015" name="Antonie Van Leeuwenhoek">
        <title>Pseudooceanicola atlanticus gen. nov. sp. nov., isolated from surface seawater of the Atlantic Ocean and reclassification of Oceanicola batsensis, Oceanicola marinus, Oceanicola nitratireducens, Oceanicola nanhaiensis, Oceanicola antarcticus and Oceanicola flagellatus, as Pseudooceanicola batsensis comb. nov., Pseudooceanicola marinus comb. nov., Pseudooceanicola nitratireducens comb. nov., Pseudooceanicola nanhaiensis comb. nov., Pseudooceanicola antarcticus comb. nov., and Pseudooceanicola flagellatus comb. nov.</title>
        <authorList>
            <person name="Lai Q."/>
            <person name="Li G."/>
            <person name="Liu X."/>
            <person name="Du Y."/>
            <person name="Sun F."/>
            <person name="Shao Z."/>
        </authorList>
    </citation>
    <scope>NUCLEOTIDE SEQUENCE [LARGE SCALE GENOMIC DNA]</scope>
    <source>
        <strain evidence="2 3">22II-s11g</strain>
    </source>
</reference>